<dbReference type="Pfam" id="PF13472">
    <property type="entry name" value="Lipase_GDSL_2"/>
    <property type="match status" value="1"/>
</dbReference>
<evidence type="ECO:0000313" key="2">
    <source>
        <dbReference type="EMBL" id="PRC91673.1"/>
    </source>
</evidence>
<comment type="caution">
    <text evidence="2">The sequence shown here is derived from an EMBL/GenBank/DDBJ whole genome shotgun (WGS) entry which is preliminary data.</text>
</comment>
<gene>
    <name evidence="2" type="ORF">S2091_3611</name>
</gene>
<dbReference type="CDD" id="cd01822">
    <property type="entry name" value="Lysophospholipase_L1_like"/>
    <property type="match status" value="1"/>
</dbReference>
<evidence type="ECO:0000313" key="3">
    <source>
        <dbReference type="Proteomes" id="UP000237839"/>
    </source>
</evidence>
<feature type="domain" description="SGNH hydrolase-type esterase" evidence="1">
    <location>
        <begin position="42"/>
        <end position="202"/>
    </location>
</feature>
<dbReference type="Gene3D" id="3.40.50.1110">
    <property type="entry name" value="SGNH hydrolase"/>
    <property type="match status" value="1"/>
</dbReference>
<evidence type="ECO:0000259" key="1">
    <source>
        <dbReference type="Pfam" id="PF13472"/>
    </source>
</evidence>
<dbReference type="Proteomes" id="UP000237839">
    <property type="component" value="Unassembled WGS sequence"/>
</dbReference>
<organism evidence="2 3">
    <name type="scientific">Solimicrobium silvestre</name>
    <dbReference type="NCBI Taxonomy" id="2099400"/>
    <lineage>
        <taxon>Bacteria</taxon>
        <taxon>Pseudomonadati</taxon>
        <taxon>Pseudomonadota</taxon>
        <taxon>Betaproteobacteria</taxon>
        <taxon>Burkholderiales</taxon>
        <taxon>Oxalobacteraceae</taxon>
        <taxon>Solimicrobium</taxon>
    </lineage>
</organism>
<dbReference type="OrthoDB" id="9786188at2"/>
<dbReference type="PANTHER" id="PTHR30383:SF24">
    <property type="entry name" value="THIOESTERASE 1_PROTEASE 1_LYSOPHOSPHOLIPASE L1"/>
    <property type="match status" value="1"/>
</dbReference>
<protein>
    <submittedName>
        <fullName evidence="2">Lysophospholipase L1 and related esterase</fullName>
    </submittedName>
</protein>
<dbReference type="EMBL" id="PUGF01000020">
    <property type="protein sequence ID" value="PRC91673.1"/>
    <property type="molecule type" value="Genomic_DNA"/>
</dbReference>
<dbReference type="PANTHER" id="PTHR30383">
    <property type="entry name" value="THIOESTERASE 1/PROTEASE 1/LYSOPHOSPHOLIPASE L1"/>
    <property type="match status" value="1"/>
</dbReference>
<proteinExistence type="predicted"/>
<dbReference type="RefSeq" id="WP_105533359.1">
    <property type="nucleotide sequence ID" value="NZ_PUGF01000020.1"/>
</dbReference>
<keyword evidence="3" id="KW-1185">Reference proteome</keyword>
<accession>A0A2S9GVD2</accession>
<dbReference type="InterPro" id="IPR051532">
    <property type="entry name" value="Ester_Hydrolysis_Enzymes"/>
</dbReference>
<name>A0A2S9GVD2_9BURK</name>
<dbReference type="SUPFAM" id="SSF52266">
    <property type="entry name" value="SGNH hydrolase"/>
    <property type="match status" value="1"/>
</dbReference>
<reference evidence="2 3" key="1">
    <citation type="submission" date="2018-02" db="EMBL/GenBank/DDBJ databases">
        <title>Solimicrobium silvestre gen. nov., sp. nov., isolated from alpine forest soil.</title>
        <authorList>
            <person name="Margesin R."/>
            <person name="Albuquerque L."/>
            <person name="Zhang D.-C."/>
            <person name="Froufe H.J.C."/>
            <person name="Severino R."/>
            <person name="Roxo I."/>
            <person name="Egas C."/>
            <person name="Da Costa M.S."/>
        </authorList>
    </citation>
    <scope>NUCLEOTIDE SEQUENCE [LARGE SCALE GENOMIC DNA]</scope>
    <source>
        <strain evidence="2 3">S20-91</strain>
    </source>
</reference>
<sequence length="219" mass="23999">MQKFRLTEKWFKKLSWVLFLTILFTALSGFRTAYSAPKTVLVLGDSLSAEYGLARGTGWVALLEQRIQDKKLAVQVINASISGDTTSGGLARINDLLKKHQPTTVIIELGGNDGLRGLSLTASEQNFRAMIAASKTAKANVLLVGMQIPPNYGRTYTDQFSAMYGKIAKETKIPLVPFLLAGVADKPELFQADRIHLIAAAHPSILNNVWPYLLPLISK</sequence>
<dbReference type="InterPro" id="IPR013830">
    <property type="entry name" value="SGNH_hydro"/>
</dbReference>
<dbReference type="InterPro" id="IPR036514">
    <property type="entry name" value="SGNH_hydro_sf"/>
</dbReference>
<dbReference type="AlphaFoldDB" id="A0A2S9GVD2"/>
<dbReference type="GO" id="GO:0004622">
    <property type="term" value="F:phosphatidylcholine lysophospholipase activity"/>
    <property type="evidence" value="ECO:0007669"/>
    <property type="project" value="TreeGrafter"/>
</dbReference>